<keyword evidence="7" id="KW-1185">Reference proteome</keyword>
<evidence type="ECO:0000256" key="2">
    <source>
        <dbReference type="ARBA" id="ARBA00022692"/>
    </source>
</evidence>
<dbReference type="EMBL" id="BMAO01030327">
    <property type="protein sequence ID" value="GFQ67329.1"/>
    <property type="molecule type" value="Genomic_DNA"/>
</dbReference>
<feature type="transmembrane region" description="Helical" evidence="5">
    <location>
        <begin position="12"/>
        <end position="32"/>
    </location>
</feature>
<gene>
    <name evidence="6" type="primary">Orct_8</name>
    <name evidence="6" type="ORF">TNCT_385761</name>
</gene>
<sequence>MEIVGSKHQTEIGIVLELGWSIGTVTLVGVVWFLQSWFWLQLVISLAFIPFAFALGILSESPRWLQTRGKTGKLKKLLTKAAAVNGRDVQEDFKNLDLQKENEERHTATLFEVLKMTKMRKRLFNMIYQWMVSGFLYYAFSYNITDLAGDKYLNFLISGLVEFPAYALVFWSIKRWGRRPTLVSLMLVEGASFVAILCVPV</sequence>
<evidence type="ECO:0000256" key="5">
    <source>
        <dbReference type="SAM" id="Phobius"/>
    </source>
</evidence>
<dbReference type="Gene3D" id="1.20.1250.20">
    <property type="entry name" value="MFS general substrate transporter like domains"/>
    <property type="match status" value="1"/>
</dbReference>
<accession>A0A8X6GHV8</accession>
<dbReference type="PANTHER" id="PTHR24064">
    <property type="entry name" value="SOLUTE CARRIER FAMILY 22 MEMBER"/>
    <property type="match status" value="1"/>
</dbReference>
<comment type="subcellular location">
    <subcellularLocation>
        <location evidence="1">Membrane</location>
        <topology evidence="1">Multi-pass membrane protein</topology>
    </subcellularLocation>
</comment>
<evidence type="ECO:0000256" key="1">
    <source>
        <dbReference type="ARBA" id="ARBA00004141"/>
    </source>
</evidence>
<organism evidence="6 7">
    <name type="scientific">Trichonephila clavata</name>
    <name type="common">Joro spider</name>
    <name type="synonym">Nephila clavata</name>
    <dbReference type="NCBI Taxonomy" id="2740835"/>
    <lineage>
        <taxon>Eukaryota</taxon>
        <taxon>Metazoa</taxon>
        <taxon>Ecdysozoa</taxon>
        <taxon>Arthropoda</taxon>
        <taxon>Chelicerata</taxon>
        <taxon>Arachnida</taxon>
        <taxon>Araneae</taxon>
        <taxon>Araneomorphae</taxon>
        <taxon>Entelegynae</taxon>
        <taxon>Araneoidea</taxon>
        <taxon>Nephilidae</taxon>
        <taxon>Trichonephila</taxon>
    </lineage>
</organism>
<keyword evidence="2 5" id="KW-0812">Transmembrane</keyword>
<dbReference type="AlphaFoldDB" id="A0A8X6GHV8"/>
<comment type="caution">
    <text evidence="6">The sequence shown here is derived from an EMBL/GenBank/DDBJ whole genome shotgun (WGS) entry which is preliminary data.</text>
</comment>
<evidence type="ECO:0000313" key="7">
    <source>
        <dbReference type="Proteomes" id="UP000887116"/>
    </source>
</evidence>
<name>A0A8X6GHV8_TRICU</name>
<dbReference type="Proteomes" id="UP000887116">
    <property type="component" value="Unassembled WGS sequence"/>
</dbReference>
<dbReference type="InterPro" id="IPR005828">
    <property type="entry name" value="MFS_sugar_transport-like"/>
</dbReference>
<feature type="transmembrane region" description="Helical" evidence="5">
    <location>
        <begin position="180"/>
        <end position="199"/>
    </location>
</feature>
<dbReference type="OrthoDB" id="8049622at2759"/>
<protein>
    <submittedName>
        <fullName evidence="6">Organic cation transporter protein</fullName>
    </submittedName>
</protein>
<dbReference type="Pfam" id="PF00083">
    <property type="entry name" value="Sugar_tr"/>
    <property type="match status" value="1"/>
</dbReference>
<dbReference type="GO" id="GO:0022857">
    <property type="term" value="F:transmembrane transporter activity"/>
    <property type="evidence" value="ECO:0007669"/>
    <property type="project" value="InterPro"/>
</dbReference>
<keyword evidence="3 5" id="KW-1133">Transmembrane helix</keyword>
<dbReference type="SUPFAM" id="SSF103473">
    <property type="entry name" value="MFS general substrate transporter"/>
    <property type="match status" value="1"/>
</dbReference>
<feature type="transmembrane region" description="Helical" evidence="5">
    <location>
        <begin position="152"/>
        <end position="173"/>
    </location>
</feature>
<reference evidence="6" key="1">
    <citation type="submission" date="2020-07" db="EMBL/GenBank/DDBJ databases">
        <title>Multicomponent nature underlies the extraordinary mechanical properties of spider dragline silk.</title>
        <authorList>
            <person name="Kono N."/>
            <person name="Nakamura H."/>
            <person name="Mori M."/>
            <person name="Yoshida Y."/>
            <person name="Ohtoshi R."/>
            <person name="Malay A.D."/>
            <person name="Moran D.A.P."/>
            <person name="Tomita M."/>
            <person name="Numata K."/>
            <person name="Arakawa K."/>
        </authorList>
    </citation>
    <scope>NUCLEOTIDE SEQUENCE</scope>
</reference>
<evidence type="ECO:0000256" key="4">
    <source>
        <dbReference type="ARBA" id="ARBA00023136"/>
    </source>
</evidence>
<feature type="non-terminal residue" evidence="6">
    <location>
        <position position="201"/>
    </location>
</feature>
<evidence type="ECO:0000256" key="3">
    <source>
        <dbReference type="ARBA" id="ARBA00022989"/>
    </source>
</evidence>
<feature type="transmembrane region" description="Helical" evidence="5">
    <location>
        <begin position="123"/>
        <end position="140"/>
    </location>
</feature>
<feature type="transmembrane region" description="Helical" evidence="5">
    <location>
        <begin position="38"/>
        <end position="58"/>
    </location>
</feature>
<proteinExistence type="predicted"/>
<dbReference type="GO" id="GO:0016020">
    <property type="term" value="C:membrane"/>
    <property type="evidence" value="ECO:0007669"/>
    <property type="project" value="UniProtKB-SubCell"/>
</dbReference>
<dbReference type="InterPro" id="IPR036259">
    <property type="entry name" value="MFS_trans_sf"/>
</dbReference>
<keyword evidence="4 5" id="KW-0472">Membrane</keyword>
<evidence type="ECO:0000313" key="6">
    <source>
        <dbReference type="EMBL" id="GFQ67329.1"/>
    </source>
</evidence>